<dbReference type="Proteomes" id="UP001331561">
    <property type="component" value="Unassembled WGS sequence"/>
</dbReference>
<keyword evidence="1" id="KW-0732">Signal</keyword>
<dbReference type="PROSITE" id="PS51257">
    <property type="entry name" value="PROKAR_LIPOPROTEIN"/>
    <property type="match status" value="1"/>
</dbReference>
<evidence type="ECO:0000313" key="3">
    <source>
        <dbReference type="Proteomes" id="UP001331561"/>
    </source>
</evidence>
<evidence type="ECO:0000313" key="2">
    <source>
        <dbReference type="EMBL" id="MEC5385012.1"/>
    </source>
</evidence>
<protein>
    <submittedName>
        <fullName evidence="2">Pectate lyase</fullName>
    </submittedName>
</protein>
<evidence type="ECO:0000256" key="1">
    <source>
        <dbReference type="SAM" id="SignalP"/>
    </source>
</evidence>
<dbReference type="InterPro" id="IPR011050">
    <property type="entry name" value="Pectin_lyase_fold/virulence"/>
</dbReference>
<dbReference type="PANTHER" id="PTHR31321:SF57">
    <property type="entry name" value="PECTINESTERASE 53-RELATED"/>
    <property type="match status" value="1"/>
</dbReference>
<dbReference type="EMBL" id="JAYXHS010000001">
    <property type="protein sequence ID" value="MEC5385012.1"/>
    <property type="molecule type" value="Genomic_DNA"/>
</dbReference>
<gene>
    <name evidence="2" type="ORF">VVD49_04715</name>
</gene>
<organism evidence="2 3">
    <name type="scientific">Uliginosibacterium silvisoli</name>
    <dbReference type="NCBI Taxonomy" id="3114758"/>
    <lineage>
        <taxon>Bacteria</taxon>
        <taxon>Pseudomonadati</taxon>
        <taxon>Pseudomonadota</taxon>
        <taxon>Betaproteobacteria</taxon>
        <taxon>Rhodocyclales</taxon>
        <taxon>Zoogloeaceae</taxon>
        <taxon>Uliginosibacterium</taxon>
    </lineage>
</organism>
<reference evidence="2 3" key="1">
    <citation type="submission" date="2024-01" db="EMBL/GenBank/DDBJ databases">
        <title>Uliginosibacterium soil sp. nov.</title>
        <authorList>
            <person name="Lv Y."/>
        </authorList>
    </citation>
    <scope>NUCLEOTIDE SEQUENCE [LARGE SCALE GENOMIC DNA]</scope>
    <source>
        <strain evidence="2 3">H3</strain>
    </source>
</reference>
<accession>A0ABU6K0T4</accession>
<name>A0ABU6K0T4_9RHOO</name>
<dbReference type="Gene3D" id="2.160.20.10">
    <property type="entry name" value="Single-stranded right-handed beta-helix, Pectin lyase-like"/>
    <property type="match status" value="1"/>
</dbReference>
<feature type="signal peptide" evidence="1">
    <location>
        <begin position="1"/>
        <end position="19"/>
    </location>
</feature>
<feature type="chain" id="PRO_5047495598" evidence="1">
    <location>
        <begin position="20"/>
        <end position="599"/>
    </location>
</feature>
<dbReference type="GO" id="GO:0016829">
    <property type="term" value="F:lyase activity"/>
    <property type="evidence" value="ECO:0007669"/>
    <property type="project" value="UniProtKB-KW"/>
</dbReference>
<proteinExistence type="predicted"/>
<comment type="caution">
    <text evidence="2">The sequence shown here is derived from an EMBL/GenBank/DDBJ whole genome shotgun (WGS) entry which is preliminary data.</text>
</comment>
<sequence>MKSTGFLLGGLMLALSACGGGGGDSASAPASSSSSSSVASSARSSSSSAAAVTTFLPVSGETAAYADTRLQITFDSAPTLGSSGYIKVYKKSDDSLVDTISLNVFSTGSSVAPSYTSSTLTSHDTQTALAKANVEIDKLGSTSTLTQWRYIFYKPVAISGNTATIRLHDGVLSPSTAYYVQIDNGVLTGNLSGAAFAGIANKTSWTFTTRAAPVSTTSVTVDDDGTTADFRTVQGAINWLTTNCGGSSVDACNSVSVAKTITVKNGTYDGELFIRSLNNLSIQGESRAGVVVRSENFEQYNPGTGGSATALPYSTPTNAEVGGNRPRLNGGRAVLLVEGADLLQLVNFTLQNTHVKNVWEGATVSINNQAETIYFNSATLTGSRLVGKQMNFYSTQDTIQVKGWVWLYQSLVKGDVDFVWGSPFAALVEETELRTIVDTTNTALGGYVIESRTGKGFPGFVVLNSQLTRESGVPDNTTMLGRQASNFSSTATYCNTQFTGSGSFGNANLGCNNVAYINTKMDTHIATAGWLYSNAPPITTPSTTEGYRESGSMTLAGGVLDVSGRSLTYASTSIDLSGLNTRTKVFASWNSNAGWVPVP</sequence>
<dbReference type="InterPro" id="IPR012334">
    <property type="entry name" value="Pectin_lyas_fold"/>
</dbReference>
<dbReference type="PANTHER" id="PTHR31321">
    <property type="entry name" value="ACYL-COA THIOESTER HYDROLASE YBHC-RELATED"/>
    <property type="match status" value="1"/>
</dbReference>
<dbReference type="RefSeq" id="WP_327597976.1">
    <property type="nucleotide sequence ID" value="NZ_JAYXHS010000001.1"/>
</dbReference>
<keyword evidence="3" id="KW-1185">Reference proteome</keyword>
<dbReference type="SUPFAM" id="SSF51126">
    <property type="entry name" value="Pectin lyase-like"/>
    <property type="match status" value="1"/>
</dbReference>
<keyword evidence="2" id="KW-0456">Lyase</keyword>